<evidence type="ECO:0000259" key="6">
    <source>
        <dbReference type="PROSITE" id="PS50931"/>
    </source>
</evidence>
<dbReference type="PANTHER" id="PTHR30346">
    <property type="entry name" value="TRANSCRIPTIONAL DUAL REGULATOR HCAR-RELATED"/>
    <property type="match status" value="1"/>
</dbReference>
<comment type="caution">
    <text evidence="7">The sequence shown here is derived from an EMBL/GenBank/DDBJ whole genome shotgun (WGS) entry which is preliminary data.</text>
</comment>
<proteinExistence type="inferred from homology"/>
<dbReference type="GO" id="GO:0003677">
    <property type="term" value="F:DNA binding"/>
    <property type="evidence" value="ECO:0007669"/>
    <property type="project" value="UniProtKB-KW"/>
</dbReference>
<dbReference type="InterPro" id="IPR036388">
    <property type="entry name" value="WH-like_DNA-bd_sf"/>
</dbReference>
<dbReference type="PANTHER" id="PTHR30346:SF0">
    <property type="entry name" value="HCA OPERON TRANSCRIPTIONAL ACTIVATOR HCAR"/>
    <property type="match status" value="1"/>
</dbReference>
<accession>A0A4V6BE97</accession>
<reference evidence="7" key="1">
    <citation type="submission" date="2019-04" db="EMBL/GenBank/DDBJ databases">
        <title>Whole genome sequencing of cave bacteria.</title>
        <authorList>
            <person name="Gan H.M."/>
            <person name="Barton H."/>
            <person name="Savka M.A."/>
        </authorList>
    </citation>
    <scope>NUCLEOTIDE SEQUENCE [LARGE SCALE GENOMIC DNA]</scope>
    <source>
        <strain evidence="7">LC387</strain>
    </source>
</reference>
<dbReference type="PROSITE" id="PS50931">
    <property type="entry name" value="HTH_LYSR"/>
    <property type="match status" value="1"/>
</dbReference>
<evidence type="ECO:0000313" key="8">
    <source>
        <dbReference type="Proteomes" id="UP000034832"/>
    </source>
</evidence>
<dbReference type="GO" id="GO:0003700">
    <property type="term" value="F:DNA-binding transcription factor activity"/>
    <property type="evidence" value="ECO:0007669"/>
    <property type="project" value="InterPro"/>
</dbReference>
<dbReference type="InterPro" id="IPR036390">
    <property type="entry name" value="WH_DNA-bd_sf"/>
</dbReference>
<name>A0A4V6BE97_9BRAD</name>
<dbReference type="GO" id="GO:0032993">
    <property type="term" value="C:protein-DNA complex"/>
    <property type="evidence" value="ECO:0007669"/>
    <property type="project" value="TreeGrafter"/>
</dbReference>
<sequence>MDIRQLRHFAAVADTLHFGRAADRLGMTQPPLSQSIMTLERELGAPLFVRTKRSVALTPFGAEWLSHVRAALDGVKALPGIAHQLRDGTAGHLALSFVSTADYSILPLLVRRYASLFPNVEISLTEATSNVQIANLLEGNGHVGLVIPPPSAAFPKPLSYLPLVSEPLVAAVPESWLADGTLSLAADRLAPESVVGAPLIIFPRQSAPAFHDLVTEYYAAHGGQARIAQEAIQMQTIISLVSAGMGIALVPASLRNLARTGVSYIDLAGPAPILETGITWRTGDTTPTIERFVNIARDAEMMMLYQRATAI</sequence>
<dbReference type="SUPFAM" id="SSF46785">
    <property type="entry name" value="Winged helix' DNA-binding domain"/>
    <property type="match status" value="1"/>
</dbReference>
<evidence type="ECO:0000313" key="7">
    <source>
        <dbReference type="EMBL" id="TKT72983.1"/>
    </source>
</evidence>
<dbReference type="InterPro" id="IPR000847">
    <property type="entry name" value="LysR_HTH_N"/>
</dbReference>
<dbReference type="SUPFAM" id="SSF53850">
    <property type="entry name" value="Periplasmic binding protein-like II"/>
    <property type="match status" value="1"/>
</dbReference>
<evidence type="ECO:0000256" key="1">
    <source>
        <dbReference type="ARBA" id="ARBA00003502"/>
    </source>
</evidence>
<dbReference type="InterPro" id="IPR005119">
    <property type="entry name" value="LysR_subst-bd"/>
</dbReference>
<dbReference type="Proteomes" id="UP000034832">
    <property type="component" value="Unassembled WGS sequence"/>
</dbReference>
<dbReference type="EMBL" id="LBIA02000001">
    <property type="protein sequence ID" value="TKT72983.1"/>
    <property type="molecule type" value="Genomic_DNA"/>
</dbReference>
<keyword evidence="8" id="KW-1185">Reference proteome</keyword>
<protein>
    <submittedName>
        <fullName evidence="7">LysR family transcriptional regulator</fullName>
    </submittedName>
</protein>
<dbReference type="AlphaFoldDB" id="A0A4V6BE97"/>
<dbReference type="OrthoDB" id="9795022at2"/>
<gene>
    <name evidence="7" type="ORF">YH63_017005</name>
</gene>
<organism evidence="7 8">
    <name type="scientific">Afipia massiliensis</name>
    <dbReference type="NCBI Taxonomy" id="211460"/>
    <lineage>
        <taxon>Bacteria</taxon>
        <taxon>Pseudomonadati</taxon>
        <taxon>Pseudomonadota</taxon>
        <taxon>Alphaproteobacteria</taxon>
        <taxon>Hyphomicrobiales</taxon>
        <taxon>Nitrobacteraceae</taxon>
        <taxon>Afipia</taxon>
    </lineage>
</organism>
<dbReference type="PRINTS" id="PR00039">
    <property type="entry name" value="HTHLYSR"/>
</dbReference>
<dbReference type="Gene3D" id="1.10.10.10">
    <property type="entry name" value="Winged helix-like DNA-binding domain superfamily/Winged helix DNA-binding domain"/>
    <property type="match status" value="1"/>
</dbReference>
<dbReference type="Gene3D" id="3.40.190.10">
    <property type="entry name" value="Periplasmic binding protein-like II"/>
    <property type="match status" value="2"/>
</dbReference>
<dbReference type="Pfam" id="PF00126">
    <property type="entry name" value="HTH_1"/>
    <property type="match status" value="1"/>
</dbReference>
<comment type="similarity">
    <text evidence="2">Belongs to the LysR transcriptional regulatory family.</text>
</comment>
<dbReference type="Pfam" id="PF03466">
    <property type="entry name" value="LysR_substrate"/>
    <property type="match status" value="1"/>
</dbReference>
<comment type="function">
    <text evidence="1">NodD regulates the expression of the nodABCFE genes which encode other nodulation proteins. NodD is also a negative regulator of its own expression. Binds flavonoids as inducers.</text>
</comment>
<keyword evidence="4" id="KW-0238">DNA-binding</keyword>
<evidence type="ECO:0000256" key="2">
    <source>
        <dbReference type="ARBA" id="ARBA00009437"/>
    </source>
</evidence>
<dbReference type="FunFam" id="1.10.10.10:FF:000001">
    <property type="entry name" value="LysR family transcriptional regulator"/>
    <property type="match status" value="1"/>
</dbReference>
<keyword evidence="5" id="KW-0804">Transcription</keyword>
<dbReference type="STRING" id="211460.YH63_02035"/>
<evidence type="ECO:0000256" key="4">
    <source>
        <dbReference type="ARBA" id="ARBA00023125"/>
    </source>
</evidence>
<evidence type="ECO:0000256" key="3">
    <source>
        <dbReference type="ARBA" id="ARBA00023015"/>
    </source>
</evidence>
<evidence type="ECO:0000256" key="5">
    <source>
        <dbReference type="ARBA" id="ARBA00023163"/>
    </source>
</evidence>
<dbReference type="RefSeq" id="WP_046826582.1">
    <property type="nucleotide sequence ID" value="NZ_LBIA02000001.1"/>
</dbReference>
<feature type="domain" description="HTH lysR-type" evidence="6">
    <location>
        <begin position="1"/>
        <end position="58"/>
    </location>
</feature>
<keyword evidence="3" id="KW-0805">Transcription regulation</keyword>